<feature type="transmembrane region" description="Helical" evidence="10">
    <location>
        <begin position="386"/>
        <end position="412"/>
    </location>
</feature>
<dbReference type="InterPro" id="IPR004923">
    <property type="entry name" value="FTR1/Fip1/EfeU"/>
</dbReference>
<dbReference type="InterPro" id="IPR009056">
    <property type="entry name" value="Cyt_c-like_dom"/>
</dbReference>
<keyword evidence="11" id="KW-0732">Signal</keyword>
<dbReference type="EMBL" id="JBBDHC010000008">
    <property type="protein sequence ID" value="MEJ1249460.1"/>
    <property type="molecule type" value="Genomic_DNA"/>
</dbReference>
<proteinExistence type="inferred from homology"/>
<keyword evidence="3 9" id="KW-0349">Heme</keyword>
<feature type="signal peptide" evidence="11">
    <location>
        <begin position="1"/>
        <end position="23"/>
    </location>
</feature>
<evidence type="ECO:0000256" key="2">
    <source>
        <dbReference type="ARBA" id="ARBA00008333"/>
    </source>
</evidence>
<evidence type="ECO:0000259" key="12">
    <source>
        <dbReference type="PROSITE" id="PS51007"/>
    </source>
</evidence>
<keyword evidence="5 9" id="KW-0479">Metal-binding</keyword>
<keyword evidence="14" id="KW-1185">Reference proteome</keyword>
<keyword evidence="6 10" id="KW-1133">Transmembrane helix</keyword>
<dbReference type="PROSITE" id="PS51007">
    <property type="entry name" value="CYTC"/>
    <property type="match status" value="1"/>
</dbReference>
<dbReference type="GO" id="GO:0046872">
    <property type="term" value="F:metal ion binding"/>
    <property type="evidence" value="ECO:0007669"/>
    <property type="project" value="UniProtKB-KW"/>
</dbReference>
<dbReference type="RefSeq" id="WP_337335176.1">
    <property type="nucleotide sequence ID" value="NZ_JBBDHC010000008.1"/>
</dbReference>
<evidence type="ECO:0000256" key="10">
    <source>
        <dbReference type="SAM" id="Phobius"/>
    </source>
</evidence>
<dbReference type="GO" id="GO:0033573">
    <property type="term" value="C:high-affinity iron permease complex"/>
    <property type="evidence" value="ECO:0007669"/>
    <property type="project" value="InterPro"/>
</dbReference>
<keyword evidence="8 10" id="KW-0472">Membrane</keyword>
<feature type="transmembrane region" description="Helical" evidence="10">
    <location>
        <begin position="458"/>
        <end position="475"/>
    </location>
</feature>
<evidence type="ECO:0000256" key="11">
    <source>
        <dbReference type="SAM" id="SignalP"/>
    </source>
</evidence>
<dbReference type="SUPFAM" id="SSF46626">
    <property type="entry name" value="Cytochrome c"/>
    <property type="match status" value="1"/>
</dbReference>
<dbReference type="AlphaFoldDB" id="A0AAW9R0K4"/>
<feature type="transmembrane region" description="Helical" evidence="10">
    <location>
        <begin position="616"/>
        <end position="632"/>
    </location>
</feature>
<dbReference type="GO" id="GO:0015093">
    <property type="term" value="F:ferrous iron transmembrane transporter activity"/>
    <property type="evidence" value="ECO:0007669"/>
    <property type="project" value="TreeGrafter"/>
</dbReference>
<evidence type="ECO:0000313" key="14">
    <source>
        <dbReference type="Proteomes" id="UP001364472"/>
    </source>
</evidence>
<evidence type="ECO:0000256" key="4">
    <source>
        <dbReference type="ARBA" id="ARBA00022692"/>
    </source>
</evidence>
<protein>
    <submittedName>
        <fullName evidence="13">FTR1 family protein</fullName>
    </submittedName>
</protein>
<keyword evidence="7 9" id="KW-0408">Iron</keyword>
<accession>A0AAW9R0K4</accession>
<feature type="chain" id="PRO_5043477330" evidence="11">
    <location>
        <begin position="24"/>
        <end position="646"/>
    </location>
</feature>
<evidence type="ECO:0000256" key="3">
    <source>
        <dbReference type="ARBA" id="ARBA00022617"/>
    </source>
</evidence>
<evidence type="ECO:0000256" key="1">
    <source>
        <dbReference type="ARBA" id="ARBA00004141"/>
    </source>
</evidence>
<evidence type="ECO:0000256" key="7">
    <source>
        <dbReference type="ARBA" id="ARBA00023004"/>
    </source>
</evidence>
<comment type="similarity">
    <text evidence="2">Belongs to the oxidase-dependent Fe transporter (OFeT) (TC 9.A.10.1) family.</text>
</comment>
<sequence>MITTRIRVCALLALLALPLMAWAQGPVSDITTVVQQTWKLLDYVATDYPGAVNAGVVVHEAEYLEQQEFSATVAAQLERLPDAGHLAALREQAQGLMRAVNDRVSAEEVAQRAHALGADLLAAYPVPSAPERAPDLARGAALYQQQCVSCHGASGAGDGPAAAALDPPPIDFTDAARADLRSPLSLYQATAQGIEGTGMVGYSGALSDEDLWALAYYVGTLAYGPQAGQGKAAWRDQPQLRAHVSSLEELSQARAGQLASTFDLTTARGVLGWLRQNPAAVLEAPAGLALARAKLAASLAAHQAGRSDEARHLALSSYLDGVEPDEARLNTRDRALRGRIEAAMGAYRSALSGRDGDAAALAAAADALLVEAQSVLEAGSSSPGTAFIGSFTILLREGLEALLVVIALLAFLRKSGRSELVRHVHAGWTLALVAGGVTWVVATYFITISGASREVTEGLAALFAAVVLLSVGLWMHQKSIGGRWQQYLKVKMSAALKRRSAFFLFVLAFVSVYREVFETILFYAALWADGHHPWMVAGMVAAVGVLAVIAWLMLRTSRRLPLGAFFSASSILIAVLAVVLTGKGVAALQEAGWFSLSPAPLPSIDWLGIHPTWESALAQLLMVVALLAGFAYNRVQARQHLAVETH</sequence>
<feature type="transmembrane region" description="Helical" evidence="10">
    <location>
        <begin position="501"/>
        <end position="528"/>
    </location>
</feature>
<name>A0AAW9R0K4_9GAMM</name>
<evidence type="ECO:0000256" key="6">
    <source>
        <dbReference type="ARBA" id="ARBA00022989"/>
    </source>
</evidence>
<dbReference type="PANTHER" id="PTHR31632:SF2">
    <property type="entry name" value="PLASMA MEMBRANE IRON PERMEASE"/>
    <property type="match status" value="1"/>
</dbReference>
<dbReference type="Pfam" id="PF00034">
    <property type="entry name" value="Cytochrom_C"/>
    <property type="match status" value="1"/>
</dbReference>
<organism evidence="13 14">
    <name type="scientific">Denitratimonas tolerans</name>
    <dbReference type="NCBI Taxonomy" id="1338420"/>
    <lineage>
        <taxon>Bacteria</taxon>
        <taxon>Pseudomonadati</taxon>
        <taxon>Pseudomonadota</taxon>
        <taxon>Gammaproteobacteria</taxon>
        <taxon>Lysobacterales</taxon>
        <taxon>Lysobacteraceae</taxon>
        <taxon>Denitratimonas</taxon>
    </lineage>
</organism>
<dbReference type="Proteomes" id="UP001364472">
    <property type="component" value="Unassembled WGS sequence"/>
</dbReference>
<feature type="transmembrane region" description="Helical" evidence="10">
    <location>
        <begin position="560"/>
        <end position="580"/>
    </location>
</feature>
<evidence type="ECO:0000256" key="5">
    <source>
        <dbReference type="ARBA" id="ARBA00022723"/>
    </source>
</evidence>
<dbReference type="GO" id="GO:0009055">
    <property type="term" value="F:electron transfer activity"/>
    <property type="evidence" value="ECO:0007669"/>
    <property type="project" value="InterPro"/>
</dbReference>
<evidence type="ECO:0000256" key="9">
    <source>
        <dbReference type="PROSITE-ProRule" id="PRU00433"/>
    </source>
</evidence>
<dbReference type="Pfam" id="PF03239">
    <property type="entry name" value="FTR1"/>
    <property type="match status" value="2"/>
</dbReference>
<comment type="subcellular location">
    <subcellularLocation>
        <location evidence="1">Membrane</location>
        <topology evidence="1">Multi-pass membrane protein</topology>
    </subcellularLocation>
</comment>
<comment type="caution">
    <text evidence="13">The sequence shown here is derived from an EMBL/GenBank/DDBJ whole genome shotgun (WGS) entry which is preliminary data.</text>
</comment>
<dbReference type="InterPro" id="IPR036909">
    <property type="entry name" value="Cyt_c-like_dom_sf"/>
</dbReference>
<dbReference type="PANTHER" id="PTHR31632">
    <property type="entry name" value="IRON TRANSPORTER FTH1"/>
    <property type="match status" value="1"/>
</dbReference>
<evidence type="ECO:0000313" key="13">
    <source>
        <dbReference type="EMBL" id="MEJ1249460.1"/>
    </source>
</evidence>
<feature type="domain" description="Cytochrome c" evidence="12">
    <location>
        <begin position="134"/>
        <end position="222"/>
    </location>
</feature>
<keyword evidence="4 10" id="KW-0812">Transmembrane</keyword>
<feature type="transmembrane region" description="Helical" evidence="10">
    <location>
        <begin position="424"/>
        <end position="446"/>
    </location>
</feature>
<reference evidence="13 14" key="1">
    <citation type="journal article" date="2016" name="Antonie Van Leeuwenhoek">
        <title>Denitratimonas tolerans gen. nov., sp. nov., a denitrifying bacterium isolated from a bioreactor for tannery wastewater treatment.</title>
        <authorList>
            <person name="Han S.I."/>
            <person name="Kim J.O."/>
            <person name="Lee Y.R."/>
            <person name="Ekpeghere K.I."/>
            <person name="Koh S.C."/>
            <person name="Whang K.S."/>
        </authorList>
    </citation>
    <scope>NUCLEOTIDE SEQUENCE [LARGE SCALE GENOMIC DNA]</scope>
    <source>
        <strain evidence="13 14">KACC 17565</strain>
    </source>
</reference>
<dbReference type="GO" id="GO:0020037">
    <property type="term" value="F:heme binding"/>
    <property type="evidence" value="ECO:0007669"/>
    <property type="project" value="InterPro"/>
</dbReference>
<gene>
    <name evidence="13" type="ORF">WB794_07215</name>
</gene>
<dbReference type="Gene3D" id="1.10.760.10">
    <property type="entry name" value="Cytochrome c-like domain"/>
    <property type="match status" value="1"/>
</dbReference>
<feature type="transmembrane region" description="Helical" evidence="10">
    <location>
        <begin position="534"/>
        <end position="553"/>
    </location>
</feature>
<evidence type="ECO:0000256" key="8">
    <source>
        <dbReference type="ARBA" id="ARBA00023136"/>
    </source>
</evidence>